<dbReference type="PANTHER" id="PTHR37823">
    <property type="entry name" value="CYTOCHROME C-553-LIKE"/>
    <property type="match status" value="1"/>
</dbReference>
<feature type="compositionally biased region" description="Basic and acidic residues" evidence="7">
    <location>
        <begin position="38"/>
        <end position="50"/>
    </location>
</feature>
<dbReference type="InterPro" id="IPR036909">
    <property type="entry name" value="Cyt_c-like_dom_sf"/>
</dbReference>
<reference evidence="11" key="1">
    <citation type="submission" date="2011-02" db="EMBL/GenBank/DDBJ databases">
        <title>The complete sequence of chromosome of Deinococcus proteolyticus DSM 20540.</title>
        <authorList>
            <consortium name="US DOE Joint Genome Institute (JGI-PGF)"/>
            <person name="Lucas S."/>
            <person name="Copeland A."/>
            <person name="Lapidus A."/>
            <person name="Bruce D."/>
            <person name="Goodwin L."/>
            <person name="Pitluck S."/>
            <person name="Kyrpides N."/>
            <person name="Mavromatis K."/>
            <person name="Pagani I."/>
            <person name="Ivanova N."/>
            <person name="Ovchinnikova G."/>
            <person name="Zeytun A."/>
            <person name="Detter J.C."/>
            <person name="Han C."/>
            <person name="Land M."/>
            <person name="Hauser L."/>
            <person name="Markowitz V."/>
            <person name="Cheng J.-F."/>
            <person name="Hugenholtz P."/>
            <person name="Woyke T."/>
            <person name="Wu D."/>
            <person name="Pukall R."/>
            <person name="Steenblock K."/>
            <person name="Brambilla E."/>
            <person name="Klenk H.-P."/>
            <person name="Eisen J.A."/>
        </authorList>
    </citation>
    <scope>NUCLEOTIDE SEQUENCE [LARGE SCALE GENOMIC DNA]</scope>
    <source>
        <strain evidence="11">ATCC 35074 / DSM 20540 / JCM 6276 / NBRC 101906 / NCIMB 13154 / VKM Ac-1939 / CCM 2703 / MRP</strain>
    </source>
</reference>
<accession>F0RLS4</accession>
<dbReference type="OrthoDB" id="74193at2"/>
<dbReference type="InterPro" id="IPR009056">
    <property type="entry name" value="Cyt_c-like_dom"/>
</dbReference>
<dbReference type="eggNOG" id="COG2010">
    <property type="taxonomic scope" value="Bacteria"/>
</dbReference>
<dbReference type="Gene3D" id="1.10.760.10">
    <property type="entry name" value="Cytochrome c-like domain"/>
    <property type="match status" value="1"/>
</dbReference>
<dbReference type="GO" id="GO:0020037">
    <property type="term" value="F:heme binding"/>
    <property type="evidence" value="ECO:0007669"/>
    <property type="project" value="InterPro"/>
</dbReference>
<organism evidence="10 11">
    <name type="scientific">Deinococcus proteolyticus (strain ATCC 35074 / DSM 20540 / JCM 6276 / NBRC 101906 / NCIMB 13154 / VKM Ac-1939 / CCM 2703 / MRP)</name>
    <dbReference type="NCBI Taxonomy" id="693977"/>
    <lineage>
        <taxon>Bacteria</taxon>
        <taxon>Thermotogati</taxon>
        <taxon>Deinococcota</taxon>
        <taxon>Deinococci</taxon>
        <taxon>Deinococcales</taxon>
        <taxon>Deinococcaceae</taxon>
        <taxon>Deinococcus</taxon>
    </lineage>
</organism>
<name>F0RLS4_DEIPM</name>
<dbReference type="PROSITE" id="PS51007">
    <property type="entry name" value="CYTC"/>
    <property type="match status" value="1"/>
</dbReference>
<feature type="signal peptide" evidence="8">
    <location>
        <begin position="1"/>
        <end position="22"/>
    </location>
</feature>
<feature type="compositionally biased region" description="Polar residues" evidence="7">
    <location>
        <begin position="69"/>
        <end position="86"/>
    </location>
</feature>
<protein>
    <submittedName>
        <fullName evidence="10">Cytochrome c class I</fullName>
    </submittedName>
</protein>
<evidence type="ECO:0000256" key="6">
    <source>
        <dbReference type="PROSITE-ProRule" id="PRU00433"/>
    </source>
</evidence>
<evidence type="ECO:0000256" key="3">
    <source>
        <dbReference type="ARBA" id="ARBA00022723"/>
    </source>
</evidence>
<keyword evidence="11" id="KW-1185">Reference proteome</keyword>
<dbReference type="Pfam" id="PF13442">
    <property type="entry name" value="Cytochrome_CBB3"/>
    <property type="match status" value="1"/>
</dbReference>
<evidence type="ECO:0000256" key="5">
    <source>
        <dbReference type="ARBA" id="ARBA00023004"/>
    </source>
</evidence>
<dbReference type="Proteomes" id="UP000007718">
    <property type="component" value="Chromosome"/>
</dbReference>
<dbReference type="STRING" id="693977.Deipr_0756"/>
<keyword evidence="2 6" id="KW-0349">Heme</keyword>
<evidence type="ECO:0000256" key="8">
    <source>
        <dbReference type="SAM" id="SignalP"/>
    </source>
</evidence>
<evidence type="ECO:0000313" key="11">
    <source>
        <dbReference type="Proteomes" id="UP000007718"/>
    </source>
</evidence>
<keyword evidence="8" id="KW-0732">Signal</keyword>
<sequence>MKSTYALAMTALLLLGIGGSVAGYRAAVNKVTAHEAHAEAGAGEHAEGGDKAAAGGAAAGGEGAAGASETATQEGSGAETETSTPGQGEPDTAAPEDGAQQDQLTEGELAAKEESDAATTTQQDVTDANATAAATATGDAAAGQQFFAGSCAGCHGAEGQGGIGPAMNAHATGWSQPEFAQTLREGLSPRGELAATMPRFSEEQLSDADLNNIYAWVQTLK</sequence>
<dbReference type="PANTHER" id="PTHR37823:SF1">
    <property type="entry name" value="CYTOCHROME C-553-LIKE"/>
    <property type="match status" value="1"/>
</dbReference>
<keyword evidence="1" id="KW-0813">Transport</keyword>
<proteinExistence type="predicted"/>
<dbReference type="HOGENOM" id="CLU_098576_0_0_0"/>
<evidence type="ECO:0000256" key="4">
    <source>
        <dbReference type="ARBA" id="ARBA00022982"/>
    </source>
</evidence>
<evidence type="ECO:0000256" key="1">
    <source>
        <dbReference type="ARBA" id="ARBA00022448"/>
    </source>
</evidence>
<feature type="region of interest" description="Disordered" evidence="7">
    <location>
        <begin position="38"/>
        <end position="103"/>
    </location>
</feature>
<feature type="domain" description="Cytochrome c" evidence="9">
    <location>
        <begin position="138"/>
        <end position="221"/>
    </location>
</feature>
<dbReference type="GO" id="GO:0046872">
    <property type="term" value="F:metal ion binding"/>
    <property type="evidence" value="ECO:0007669"/>
    <property type="project" value="UniProtKB-KW"/>
</dbReference>
<dbReference type="InterPro" id="IPR051811">
    <property type="entry name" value="Cytochrome_c550/c551-like"/>
</dbReference>
<keyword evidence="5 6" id="KW-0408">Iron</keyword>
<dbReference type="GO" id="GO:0009055">
    <property type="term" value="F:electron transfer activity"/>
    <property type="evidence" value="ECO:0007669"/>
    <property type="project" value="InterPro"/>
</dbReference>
<keyword evidence="3 6" id="KW-0479">Metal-binding</keyword>
<dbReference type="KEGG" id="dpt:Deipr_0756"/>
<dbReference type="AlphaFoldDB" id="F0RLS4"/>
<feature type="chain" id="PRO_5003255393" evidence="8">
    <location>
        <begin position="23"/>
        <end position="221"/>
    </location>
</feature>
<evidence type="ECO:0000256" key="2">
    <source>
        <dbReference type="ARBA" id="ARBA00022617"/>
    </source>
</evidence>
<evidence type="ECO:0000259" key="9">
    <source>
        <dbReference type="PROSITE" id="PS51007"/>
    </source>
</evidence>
<dbReference type="SUPFAM" id="SSF46626">
    <property type="entry name" value="Cytochrome c"/>
    <property type="match status" value="1"/>
</dbReference>
<reference evidence="10 11" key="2">
    <citation type="journal article" date="2012" name="Stand. Genomic Sci.">
        <title>Complete genome sequence of the orange-red pigmented, radioresistant Deinococcus proteolyticus type strain (MRP(T)).</title>
        <authorList>
            <person name="Copeland A."/>
            <person name="Zeytun A."/>
            <person name="Yassawong M."/>
            <person name="Nolan M."/>
            <person name="Lucas S."/>
            <person name="Hammon N."/>
            <person name="Deshpande S."/>
            <person name="Cheng J.F."/>
            <person name="Han C."/>
            <person name="Tapia R."/>
            <person name="Goodwin L.A."/>
            <person name="Pitluck S."/>
            <person name="Mavromatis K."/>
            <person name="Liolios K."/>
            <person name="Pagani I."/>
            <person name="Ivanova N."/>
            <person name="Mikhailova N."/>
            <person name="Pati A."/>
            <person name="Chen A."/>
            <person name="Palaniappan K."/>
            <person name="Land M."/>
            <person name="Hauser L."/>
            <person name="Jeffries C.D."/>
            <person name="Brambilla E.M."/>
            <person name="Rohde M."/>
            <person name="Sikorski J."/>
            <person name="Pukall R."/>
            <person name="Goker M."/>
            <person name="Detter J.C."/>
            <person name="Woyke T."/>
            <person name="Bristow J."/>
            <person name="Eisen J.A."/>
            <person name="Markowitz V."/>
            <person name="Hugenholtz P."/>
            <person name="Kyrpides N.C."/>
            <person name="Klenk H.P."/>
            <person name="Lapidus A."/>
        </authorList>
    </citation>
    <scope>NUCLEOTIDE SEQUENCE [LARGE SCALE GENOMIC DNA]</scope>
    <source>
        <strain evidence="11">ATCC 35074 / DSM 20540 / JCM 6276 / NBRC 101906 / NCIMB 13154 / VKM Ac-1939 / CCM 2703 / MRP</strain>
    </source>
</reference>
<evidence type="ECO:0000313" key="10">
    <source>
        <dbReference type="EMBL" id="ADY25913.1"/>
    </source>
</evidence>
<gene>
    <name evidence="10" type="ordered locus">Deipr_0756</name>
</gene>
<keyword evidence="4" id="KW-0249">Electron transport</keyword>
<dbReference type="EMBL" id="CP002536">
    <property type="protein sequence ID" value="ADY25913.1"/>
    <property type="molecule type" value="Genomic_DNA"/>
</dbReference>
<evidence type="ECO:0000256" key="7">
    <source>
        <dbReference type="SAM" id="MobiDB-lite"/>
    </source>
</evidence>